<evidence type="ECO:0000256" key="1">
    <source>
        <dbReference type="ARBA" id="ARBA00006484"/>
    </source>
</evidence>
<dbReference type="InterPro" id="IPR002347">
    <property type="entry name" value="SDR_fam"/>
</dbReference>
<accession>G8NNS4</accession>
<dbReference type="FunFam" id="3.40.50.720:FF:000084">
    <property type="entry name" value="Short-chain dehydrogenase reductase"/>
    <property type="match status" value="1"/>
</dbReference>
<dbReference type="InterPro" id="IPR020904">
    <property type="entry name" value="Sc_DH/Rdtase_CS"/>
</dbReference>
<dbReference type="PANTHER" id="PTHR43639">
    <property type="entry name" value="OXIDOREDUCTASE, SHORT-CHAIN DEHYDROGENASE/REDUCTASE FAMILY (AFU_ORTHOLOGUE AFUA_5G02870)"/>
    <property type="match status" value="1"/>
</dbReference>
<organism evidence="3 4">
    <name type="scientific">Granulicella mallensis (strain ATCC BAA-1857 / DSM 23137 / MP5ACTX8)</name>
    <dbReference type="NCBI Taxonomy" id="682795"/>
    <lineage>
        <taxon>Bacteria</taxon>
        <taxon>Pseudomonadati</taxon>
        <taxon>Acidobacteriota</taxon>
        <taxon>Terriglobia</taxon>
        <taxon>Terriglobales</taxon>
        <taxon>Acidobacteriaceae</taxon>
        <taxon>Granulicella</taxon>
    </lineage>
</organism>
<evidence type="ECO:0000313" key="3">
    <source>
        <dbReference type="EMBL" id="AEU35949.1"/>
    </source>
</evidence>
<dbReference type="EMBL" id="CP003130">
    <property type="protein sequence ID" value="AEU35949.1"/>
    <property type="molecule type" value="Genomic_DNA"/>
</dbReference>
<dbReference type="HOGENOM" id="CLU_010194_1_3_0"/>
<dbReference type="AlphaFoldDB" id="G8NNS4"/>
<dbReference type="PRINTS" id="PR00081">
    <property type="entry name" value="GDHRDH"/>
</dbReference>
<protein>
    <submittedName>
        <fullName evidence="3">3-oxoacyl-(Acyl-carrier-protein) reductase</fullName>
        <ecNumber evidence="3">1.1.1.100</ecNumber>
    </submittedName>
</protein>
<dbReference type="NCBIfam" id="NF005559">
    <property type="entry name" value="PRK07231.1"/>
    <property type="match status" value="1"/>
</dbReference>
<dbReference type="PANTHER" id="PTHR43639:SF1">
    <property type="entry name" value="SHORT-CHAIN DEHYDROGENASE_REDUCTASE FAMILY PROTEIN"/>
    <property type="match status" value="1"/>
</dbReference>
<evidence type="ECO:0000313" key="4">
    <source>
        <dbReference type="Proteomes" id="UP000007113"/>
    </source>
</evidence>
<dbReference type="PROSITE" id="PS00061">
    <property type="entry name" value="ADH_SHORT"/>
    <property type="match status" value="1"/>
</dbReference>
<dbReference type="eggNOG" id="COG1028">
    <property type="taxonomic scope" value="Bacteria"/>
</dbReference>
<proteinExistence type="inferred from homology"/>
<dbReference type="EC" id="1.1.1.100" evidence="3"/>
<name>G8NNS4_GRAMM</name>
<dbReference type="Proteomes" id="UP000007113">
    <property type="component" value="Chromosome"/>
</dbReference>
<gene>
    <name evidence="3" type="ordered locus">AciX8_1610</name>
</gene>
<dbReference type="GO" id="GO:0004316">
    <property type="term" value="F:3-oxoacyl-[acyl-carrier-protein] reductase (NADPH) activity"/>
    <property type="evidence" value="ECO:0007669"/>
    <property type="project" value="UniProtKB-EC"/>
</dbReference>
<evidence type="ECO:0000256" key="2">
    <source>
        <dbReference type="ARBA" id="ARBA00023002"/>
    </source>
</evidence>
<reference evidence="3 4" key="1">
    <citation type="submission" date="2011-11" db="EMBL/GenBank/DDBJ databases">
        <title>Complete sequence of Granulicella mallensis MP5ACTX8.</title>
        <authorList>
            <consortium name="US DOE Joint Genome Institute"/>
            <person name="Lucas S."/>
            <person name="Copeland A."/>
            <person name="Lapidus A."/>
            <person name="Cheng J.-F."/>
            <person name="Goodwin L."/>
            <person name="Pitluck S."/>
            <person name="Peters L."/>
            <person name="Lu M."/>
            <person name="Detter J.C."/>
            <person name="Han C."/>
            <person name="Tapia R."/>
            <person name="Land M."/>
            <person name="Hauser L."/>
            <person name="Kyrpides N."/>
            <person name="Ivanova N."/>
            <person name="Mikhailova N."/>
            <person name="Pagani I."/>
            <person name="Rawat S."/>
            <person name="Mannisto M."/>
            <person name="Haggblom M."/>
            <person name="Woyke T."/>
        </authorList>
    </citation>
    <scope>NUCLEOTIDE SEQUENCE [LARGE SCALE GENOMIC DNA]</scope>
    <source>
        <strain evidence="4">ATCC BAA-1857 / DSM 23137 / MP5ACTX8</strain>
    </source>
</reference>
<keyword evidence="2 3" id="KW-0560">Oxidoreductase</keyword>
<dbReference type="InterPro" id="IPR036291">
    <property type="entry name" value="NAD(P)-bd_dom_sf"/>
</dbReference>
<dbReference type="PRINTS" id="PR00080">
    <property type="entry name" value="SDRFAMILY"/>
</dbReference>
<dbReference type="STRING" id="682795.AciX8_1610"/>
<keyword evidence="4" id="KW-1185">Reference proteome</keyword>
<dbReference type="KEGG" id="gma:AciX8_1610"/>
<dbReference type="Pfam" id="PF13561">
    <property type="entry name" value="adh_short_C2"/>
    <property type="match status" value="1"/>
</dbReference>
<dbReference type="Gene3D" id="3.40.50.720">
    <property type="entry name" value="NAD(P)-binding Rossmann-like Domain"/>
    <property type="match status" value="1"/>
</dbReference>
<dbReference type="SUPFAM" id="SSF51735">
    <property type="entry name" value="NAD(P)-binding Rossmann-fold domains"/>
    <property type="match status" value="1"/>
</dbReference>
<comment type="similarity">
    <text evidence="1">Belongs to the short-chain dehydrogenases/reductases (SDR) family.</text>
</comment>
<sequence>MDPTRGSIKREDDALWWVPIKGQYSQINRTYAAKMEIEDMSKLSGKVAIVTGASKGIGAGIAKSLAAEGASVVVNYASDKAGAENTVAEIVKAGGKAIAIQAQVGKTTDVARLFEETKKAFSRFDILVNNAGVYAFTPIEALEEAELRRQFETNVFGLLFTTREAIRHFSEEGGSVINIGSVGTRLNVPASVAYTATKGAVDSITLVLANELGPKKIRVNSVNPGIILTEGTSADGLTAESEFVIGLVAKTPLGRLGTVQDVGDVVTLLATDEARWVTGQIIRVSGGLQ</sequence>